<protein>
    <submittedName>
        <fullName evidence="1">Uncharacterized protein</fullName>
    </submittedName>
</protein>
<accession>A0AA96KSY6</accession>
<proteinExistence type="predicted"/>
<evidence type="ECO:0000313" key="1">
    <source>
        <dbReference type="EMBL" id="WNO47451.1"/>
    </source>
</evidence>
<name>A0AA96KSY6_9CAUD</name>
<organism evidence="1">
    <name type="scientific">Staphylococcus phage vB_VibM_10AMN12</name>
    <dbReference type="NCBI Taxonomy" id="3076785"/>
    <lineage>
        <taxon>Viruses</taxon>
        <taxon>Duplodnaviria</taxon>
        <taxon>Heunggongvirae</taxon>
        <taxon>Uroviricota</taxon>
        <taxon>Caudoviricetes</taxon>
    </lineage>
</organism>
<sequence>MKVILQENHSHDAGSYLAMKDVVYDQEVEARYINKKKQGVLIKGSEFIRVGGDDKVFKPDVDYTWGNFDIIEE</sequence>
<dbReference type="EMBL" id="OR481006">
    <property type="protein sequence ID" value="WNO47451.1"/>
    <property type="molecule type" value="Genomic_DNA"/>
</dbReference>
<reference evidence="1" key="1">
    <citation type="submission" date="2023-08" db="EMBL/GenBank/DDBJ databases">
        <authorList>
            <person name="Nazir A."/>
        </authorList>
    </citation>
    <scope>NUCLEOTIDE SEQUENCE</scope>
</reference>